<dbReference type="CDD" id="cd18808">
    <property type="entry name" value="SF1_C_Upf1"/>
    <property type="match status" value="1"/>
</dbReference>
<dbReference type="GO" id="GO:0031048">
    <property type="term" value="P:regulatory ncRNA-mediated heterochromatin formation"/>
    <property type="evidence" value="ECO:0007669"/>
    <property type="project" value="TreeGrafter"/>
</dbReference>
<feature type="domain" description="DNA2/NAM7 helicase helicase" evidence="3">
    <location>
        <begin position="378"/>
        <end position="727"/>
    </location>
</feature>
<evidence type="ECO:0000256" key="1">
    <source>
        <dbReference type="ARBA" id="ARBA00022806"/>
    </source>
</evidence>
<dbReference type="InterPro" id="IPR047187">
    <property type="entry name" value="SF1_C_Upf1"/>
</dbReference>
<dbReference type="eggNOG" id="KOG1807">
    <property type="taxonomic scope" value="Eukaryota"/>
</dbReference>
<dbReference type="RefSeq" id="XP_007735158.1">
    <property type="nucleotide sequence ID" value="XM_007736968.1"/>
</dbReference>
<dbReference type="SUPFAM" id="SSF52540">
    <property type="entry name" value="P-loop containing nucleoside triphosphate hydrolases"/>
    <property type="match status" value="1"/>
</dbReference>
<organism evidence="5 6">
    <name type="scientific">Capronia epimyces CBS 606.96</name>
    <dbReference type="NCBI Taxonomy" id="1182542"/>
    <lineage>
        <taxon>Eukaryota</taxon>
        <taxon>Fungi</taxon>
        <taxon>Dikarya</taxon>
        <taxon>Ascomycota</taxon>
        <taxon>Pezizomycotina</taxon>
        <taxon>Eurotiomycetes</taxon>
        <taxon>Chaetothyriomycetidae</taxon>
        <taxon>Chaetothyriales</taxon>
        <taxon>Herpotrichiellaceae</taxon>
        <taxon>Capronia</taxon>
    </lineage>
</organism>
<dbReference type="OrthoDB" id="2423195at2759"/>
<dbReference type="Pfam" id="PF13086">
    <property type="entry name" value="AAA_11"/>
    <property type="match status" value="1"/>
</dbReference>
<name>W9Y075_9EURO</name>
<comment type="caution">
    <text evidence="5">The sequence shown here is derived from an EMBL/GenBank/DDBJ whole genome shotgun (WGS) entry which is preliminary data.</text>
</comment>
<dbReference type="GeneID" id="19170958"/>
<evidence type="ECO:0000313" key="5">
    <source>
        <dbReference type="EMBL" id="EXJ83035.1"/>
    </source>
</evidence>
<dbReference type="AlphaFoldDB" id="W9Y075"/>
<keyword evidence="6" id="KW-1185">Reference proteome</keyword>
<dbReference type="InterPro" id="IPR045055">
    <property type="entry name" value="DNA2/NAM7-like"/>
</dbReference>
<evidence type="ECO:0000259" key="4">
    <source>
        <dbReference type="Pfam" id="PF13087"/>
    </source>
</evidence>
<evidence type="ECO:0000256" key="2">
    <source>
        <dbReference type="SAM" id="MobiDB-lite"/>
    </source>
</evidence>
<evidence type="ECO:0000259" key="3">
    <source>
        <dbReference type="Pfam" id="PF13086"/>
    </source>
</evidence>
<evidence type="ECO:0000313" key="6">
    <source>
        <dbReference type="Proteomes" id="UP000019478"/>
    </source>
</evidence>
<proteinExistence type="predicted"/>
<dbReference type="InterPro" id="IPR027417">
    <property type="entry name" value="P-loop_NTPase"/>
</dbReference>
<reference evidence="5 6" key="1">
    <citation type="submission" date="2013-03" db="EMBL/GenBank/DDBJ databases">
        <title>The Genome Sequence of Capronia epimyces CBS 606.96.</title>
        <authorList>
            <consortium name="The Broad Institute Genomics Platform"/>
            <person name="Cuomo C."/>
            <person name="de Hoog S."/>
            <person name="Gorbushina A."/>
            <person name="Walker B."/>
            <person name="Young S.K."/>
            <person name="Zeng Q."/>
            <person name="Gargeya S."/>
            <person name="Fitzgerald M."/>
            <person name="Haas B."/>
            <person name="Abouelleil A."/>
            <person name="Allen A.W."/>
            <person name="Alvarado L."/>
            <person name="Arachchi H.M."/>
            <person name="Berlin A.M."/>
            <person name="Chapman S.B."/>
            <person name="Gainer-Dewar J."/>
            <person name="Goldberg J."/>
            <person name="Griggs A."/>
            <person name="Gujja S."/>
            <person name="Hansen M."/>
            <person name="Howarth C."/>
            <person name="Imamovic A."/>
            <person name="Ireland A."/>
            <person name="Larimer J."/>
            <person name="McCowan C."/>
            <person name="Murphy C."/>
            <person name="Pearson M."/>
            <person name="Poon T.W."/>
            <person name="Priest M."/>
            <person name="Roberts A."/>
            <person name="Saif S."/>
            <person name="Shea T."/>
            <person name="Sisk P."/>
            <person name="Sykes S."/>
            <person name="Wortman J."/>
            <person name="Nusbaum C."/>
            <person name="Birren B."/>
        </authorList>
    </citation>
    <scope>NUCLEOTIDE SEQUENCE [LARGE SCALE GENOMIC DNA]</scope>
    <source>
        <strain evidence="5 6">CBS 606.96</strain>
    </source>
</reference>
<dbReference type="GO" id="GO:0004386">
    <property type="term" value="F:helicase activity"/>
    <property type="evidence" value="ECO:0007669"/>
    <property type="project" value="InterPro"/>
</dbReference>
<dbReference type="EMBL" id="AMGY01000005">
    <property type="protein sequence ID" value="EXJ83035.1"/>
    <property type="molecule type" value="Genomic_DNA"/>
</dbReference>
<accession>W9Y075</accession>
<dbReference type="Pfam" id="PF13087">
    <property type="entry name" value="AAA_12"/>
    <property type="match status" value="1"/>
</dbReference>
<dbReference type="InterPro" id="IPR041679">
    <property type="entry name" value="DNA2/NAM7-like_C"/>
</dbReference>
<feature type="domain" description="DNA2/NAM7 helicase-like C-terminal" evidence="4">
    <location>
        <begin position="746"/>
        <end position="966"/>
    </location>
</feature>
<feature type="region of interest" description="Disordered" evidence="2">
    <location>
        <begin position="21"/>
        <end position="50"/>
    </location>
</feature>
<keyword evidence="1" id="KW-0547">Nucleotide-binding</keyword>
<sequence>MAIIRARLSASAEAQELPVQTANTLDRIPRPSLPLTEDGPGTLSSFGPRHDNDKINYKQIEILPTADEILAVNRPVYMPKKDLRTHNFLPIGPTRHLDLLFRQLRYDSTESIRDICYSAAQIAFLGTTLTGQSQSDDTQEQIRHETVAGNRYFLYRDVRVEELLAHEAKSMLVRVSYDCPPFMRGRKMYNSHRFQEGMLVALIKLDHITNQFSVVFLEVNLSQTTFSMDSFKGGGRRAAVQLAFLPSSRYDDVLQLCRHALGLCQQCELFLVEFPKVLFAGFYNCLKRLQEMEDTDFAFRQYVAPDMPMDEALLAMERNLAAGGPSMIPCPPPVYADSPTFTYNLGKIVPPTSRIASMSLQDLSHDISLTRLKQETSLDDGQVTALRDCLTREFALTQGPPGCGKTYLGVQLAKTLLESRPRPKPVLLVCLTNHALDSFLADLRDAGVSSLLRIGSGSKVEWTKSINIQNCRRKVRLRKEDSMAMATFIKRRKETFTELDSLCKGLSSQYHTGIVSWQYVQEILSARYPQIYAQLSTNAPSSHAKAFTFEYWSGGGDLENIRNLHVELALRLAEGSMRHGKSPPDEVQDILLDIIYYARLQSSKAGDGSIWDLSLQNRQQLLQRWEAEVDREHMAVKVADLHFELGEYARDIKRINNSRDLKIMATHDIIGMTTTACAARWELLRSIEVETLICEEAAEVMEAHTLCSLLPTLQHAIFIGDPLQLRPEATEPTLSIENRVGTDYRLDESLLERLMFPRDPSAWAMPTSHLNVQRRMHPEIADLARLTYPYLKDHVSTLSRTPSYGFEHRMFWWDHRVPELACDDLKSHVNLHEVEMVASLVEYLLRNGAYSQGEIAVLTPYSGQLAQLHERLSITCDIWLSDKDREALLDEELLALGEEGRATKDEVAISDMLRVSTVDNFQGEEAKIIVLSTVRSGGQAGFLKITNRINVACSRARNGFYIIGNSQTLSQVPMWRRVISTFNDVKRNVIHQHSTHA</sequence>
<gene>
    <name evidence="5" type="ORF">A1O3_06852</name>
</gene>
<dbReference type="Proteomes" id="UP000019478">
    <property type="component" value="Unassembled WGS sequence"/>
</dbReference>
<dbReference type="PANTHER" id="PTHR10887">
    <property type="entry name" value="DNA2/NAM7 HELICASE FAMILY"/>
    <property type="match status" value="1"/>
</dbReference>
<dbReference type="GO" id="GO:0031380">
    <property type="term" value="C:nuclear RNA-directed RNA polymerase complex"/>
    <property type="evidence" value="ECO:0007669"/>
    <property type="project" value="TreeGrafter"/>
</dbReference>
<dbReference type="InterPro" id="IPR041677">
    <property type="entry name" value="DNA2/NAM7_AAA_11"/>
</dbReference>
<dbReference type="STRING" id="1182542.W9Y075"/>
<dbReference type="HOGENOM" id="CLU_001490_2_0_1"/>
<keyword evidence="1" id="KW-0067">ATP-binding</keyword>
<keyword evidence="1" id="KW-0378">Hydrolase</keyword>
<dbReference type="Gene3D" id="3.40.50.300">
    <property type="entry name" value="P-loop containing nucleotide triphosphate hydrolases"/>
    <property type="match status" value="3"/>
</dbReference>
<evidence type="ECO:0008006" key="7">
    <source>
        <dbReference type="Google" id="ProtNLM"/>
    </source>
</evidence>
<dbReference type="PANTHER" id="PTHR10887:SF445">
    <property type="entry name" value="NFX1-TYPE ZINC FINGER-CONTAINING PROTEIN 1"/>
    <property type="match status" value="1"/>
</dbReference>
<keyword evidence="1" id="KW-0347">Helicase</keyword>
<protein>
    <recommendedName>
        <fullName evidence="7">DNA2/NAM7 helicase-like C-terminal domain-containing protein</fullName>
    </recommendedName>
</protein>